<dbReference type="SUPFAM" id="SSF51445">
    <property type="entry name" value="(Trans)glycosidases"/>
    <property type="match status" value="1"/>
</dbReference>
<dbReference type="GO" id="GO:0004568">
    <property type="term" value="F:chitinase activity"/>
    <property type="evidence" value="ECO:0007669"/>
    <property type="project" value="TreeGrafter"/>
</dbReference>
<dbReference type="PROSITE" id="PS51910">
    <property type="entry name" value="GH18_2"/>
    <property type="match status" value="1"/>
</dbReference>
<dbReference type="InterPro" id="IPR001223">
    <property type="entry name" value="Glyco_hydro18_cat"/>
</dbReference>
<dbReference type="PANTHER" id="PTHR11177">
    <property type="entry name" value="CHITINASE"/>
    <property type="match status" value="1"/>
</dbReference>
<dbReference type="GO" id="GO:0005576">
    <property type="term" value="C:extracellular region"/>
    <property type="evidence" value="ECO:0007669"/>
    <property type="project" value="TreeGrafter"/>
</dbReference>
<feature type="region of interest" description="Disordered" evidence="1">
    <location>
        <begin position="1"/>
        <end position="68"/>
    </location>
</feature>
<dbReference type="GO" id="GO:0005975">
    <property type="term" value="P:carbohydrate metabolic process"/>
    <property type="evidence" value="ECO:0007669"/>
    <property type="project" value="InterPro"/>
</dbReference>
<feature type="compositionally biased region" description="Polar residues" evidence="1">
    <location>
        <begin position="50"/>
        <end position="59"/>
    </location>
</feature>
<dbReference type="InterPro" id="IPR017853">
    <property type="entry name" value="GH"/>
</dbReference>
<dbReference type="Pfam" id="PF00704">
    <property type="entry name" value="Glyco_hydro_18"/>
    <property type="match status" value="1"/>
</dbReference>
<evidence type="ECO:0000256" key="1">
    <source>
        <dbReference type="SAM" id="MobiDB-lite"/>
    </source>
</evidence>
<evidence type="ECO:0000313" key="4">
    <source>
        <dbReference type="EMBL" id="KAH7958105.1"/>
    </source>
</evidence>
<feature type="domain" description="GH18" evidence="3">
    <location>
        <begin position="227"/>
        <end position="608"/>
    </location>
</feature>
<feature type="compositionally biased region" description="Polar residues" evidence="1">
    <location>
        <begin position="103"/>
        <end position="117"/>
    </location>
</feature>
<feature type="compositionally biased region" description="Basic and acidic residues" evidence="1">
    <location>
        <begin position="122"/>
        <end position="133"/>
    </location>
</feature>
<feature type="transmembrane region" description="Helical" evidence="2">
    <location>
        <begin position="144"/>
        <end position="167"/>
    </location>
</feature>
<keyword evidence="2" id="KW-0472">Membrane</keyword>
<evidence type="ECO:0000256" key="2">
    <source>
        <dbReference type="SAM" id="Phobius"/>
    </source>
</evidence>
<feature type="region of interest" description="Disordered" evidence="1">
    <location>
        <begin position="102"/>
        <end position="133"/>
    </location>
</feature>
<dbReference type="GO" id="GO:0008061">
    <property type="term" value="F:chitin binding"/>
    <property type="evidence" value="ECO:0007669"/>
    <property type="project" value="TreeGrafter"/>
</dbReference>
<gene>
    <name evidence="4" type="ORF">HPB51_027909</name>
</gene>
<keyword evidence="5" id="KW-1185">Reference proteome</keyword>
<dbReference type="VEuPathDB" id="VectorBase:LOC119164452"/>
<dbReference type="Proteomes" id="UP000821866">
    <property type="component" value="Unassembled WGS sequence"/>
</dbReference>
<comment type="caution">
    <text evidence="4">The sequence shown here is derived from an EMBL/GenBank/DDBJ whole genome shotgun (WGS) entry which is preliminary data.</text>
</comment>
<feature type="compositionally biased region" description="Low complexity" evidence="1">
    <location>
        <begin position="33"/>
        <end position="49"/>
    </location>
</feature>
<reference evidence="4" key="1">
    <citation type="journal article" date="2020" name="Cell">
        <title>Large-Scale Comparative Analyses of Tick Genomes Elucidate Their Genetic Diversity and Vector Capacities.</title>
        <authorList>
            <consortium name="Tick Genome and Microbiome Consortium (TIGMIC)"/>
            <person name="Jia N."/>
            <person name="Wang J."/>
            <person name="Shi W."/>
            <person name="Du L."/>
            <person name="Sun Y."/>
            <person name="Zhan W."/>
            <person name="Jiang J.F."/>
            <person name="Wang Q."/>
            <person name="Zhang B."/>
            <person name="Ji P."/>
            <person name="Bell-Sakyi L."/>
            <person name="Cui X.M."/>
            <person name="Yuan T.T."/>
            <person name="Jiang B.G."/>
            <person name="Yang W.F."/>
            <person name="Lam T.T."/>
            <person name="Chang Q.C."/>
            <person name="Ding S.J."/>
            <person name="Wang X.J."/>
            <person name="Zhu J.G."/>
            <person name="Ruan X.D."/>
            <person name="Zhao L."/>
            <person name="Wei J.T."/>
            <person name="Ye R.Z."/>
            <person name="Que T.C."/>
            <person name="Du C.H."/>
            <person name="Zhou Y.H."/>
            <person name="Cheng J.X."/>
            <person name="Dai P.F."/>
            <person name="Guo W.B."/>
            <person name="Han X.H."/>
            <person name="Huang E.J."/>
            <person name="Li L.F."/>
            <person name="Wei W."/>
            <person name="Gao Y.C."/>
            <person name="Liu J.Z."/>
            <person name="Shao H.Z."/>
            <person name="Wang X."/>
            <person name="Wang C.C."/>
            <person name="Yang T.C."/>
            <person name="Huo Q.B."/>
            <person name="Li W."/>
            <person name="Chen H.Y."/>
            <person name="Chen S.E."/>
            <person name="Zhou L.G."/>
            <person name="Ni X.B."/>
            <person name="Tian J.H."/>
            <person name="Sheng Y."/>
            <person name="Liu T."/>
            <person name="Pan Y.S."/>
            <person name="Xia L.Y."/>
            <person name="Li J."/>
            <person name="Zhao F."/>
            <person name="Cao W.C."/>
        </authorList>
    </citation>
    <scope>NUCLEOTIDE SEQUENCE</scope>
    <source>
        <strain evidence="4">Rmic-2018</strain>
    </source>
</reference>
<evidence type="ECO:0000313" key="5">
    <source>
        <dbReference type="Proteomes" id="UP000821866"/>
    </source>
</evidence>
<keyword evidence="2" id="KW-1133">Transmembrane helix</keyword>
<accession>A0A9J6CYT8</accession>
<reference evidence="4" key="2">
    <citation type="submission" date="2021-09" db="EMBL/GenBank/DDBJ databases">
        <authorList>
            <person name="Jia N."/>
            <person name="Wang J."/>
            <person name="Shi W."/>
            <person name="Du L."/>
            <person name="Sun Y."/>
            <person name="Zhan W."/>
            <person name="Jiang J."/>
            <person name="Wang Q."/>
            <person name="Zhang B."/>
            <person name="Ji P."/>
            <person name="Sakyi L.B."/>
            <person name="Cui X."/>
            <person name="Yuan T."/>
            <person name="Jiang B."/>
            <person name="Yang W."/>
            <person name="Lam T.T.-Y."/>
            <person name="Chang Q."/>
            <person name="Ding S."/>
            <person name="Wang X."/>
            <person name="Zhu J."/>
            <person name="Ruan X."/>
            <person name="Zhao L."/>
            <person name="Wei J."/>
            <person name="Que T."/>
            <person name="Du C."/>
            <person name="Cheng J."/>
            <person name="Dai P."/>
            <person name="Han X."/>
            <person name="Huang E."/>
            <person name="Gao Y."/>
            <person name="Liu J."/>
            <person name="Shao H."/>
            <person name="Ye R."/>
            <person name="Li L."/>
            <person name="Wei W."/>
            <person name="Wang X."/>
            <person name="Wang C."/>
            <person name="Huo Q."/>
            <person name="Li W."/>
            <person name="Guo W."/>
            <person name="Chen H."/>
            <person name="Chen S."/>
            <person name="Zhou L."/>
            <person name="Zhou L."/>
            <person name="Ni X."/>
            <person name="Tian J."/>
            <person name="Zhou Y."/>
            <person name="Sheng Y."/>
            <person name="Liu T."/>
            <person name="Pan Y."/>
            <person name="Xia L."/>
            <person name="Li J."/>
            <person name="Zhao F."/>
            <person name="Cao W."/>
        </authorList>
    </citation>
    <scope>NUCLEOTIDE SEQUENCE</scope>
    <source>
        <strain evidence="4">Rmic-2018</strain>
        <tissue evidence="4">Larvae</tissue>
    </source>
</reference>
<dbReference type="PANTHER" id="PTHR11177:SF317">
    <property type="entry name" value="CHITINASE 12-RELATED"/>
    <property type="match status" value="1"/>
</dbReference>
<dbReference type="GO" id="GO:0006032">
    <property type="term" value="P:chitin catabolic process"/>
    <property type="evidence" value="ECO:0007669"/>
    <property type="project" value="TreeGrafter"/>
</dbReference>
<sequence>MWHVHLFSTKKKKPRLDAKQHRPQSSCRSLPGAATAMEETSSDESASSTPQPISRQSPGPIQVTDGGAVTKEPTAVGSVASTIASPTPPQGREILLVLKPPERTQSADSKTQTVSATQELQFRQREREERTPTPSDERICLQMWLLWGALTCPLIFSVWFFLVPFLVNNNNMQKPEGPVVSSTASPTPEPCLKPVTIQEPERPITTGSNQTFGPSGRTPRPFFCLFRNSAVTLSRNYSTTGDNYDYTFEAMPFELCHYVIYWSVAIDNGNITSRMPSFDEDYGLYQLRNITDGLGYLNVKILLALGGYPEDGPHFSILGRDPITLSRLTANVVDVTRSLRLDGVTVNWVDPGPRCGSPDDQETVAALLRALRQAYDNNGMAQAMVTAMLDGGASIERVVSTSKDAVSYFFLTDDRKLTSGATHFYEVCDASSKHTINTLNDYIKSVPGLHWDQICSAEFTAFLAIDGDMDVATQQFMMQQGRVFRRAPVYEACGKPGFCRIFGASQSCFVHSANKGPLSRTSTLHAATLYFTDIVYTIRTRYSGGYRPPGGNPCVFVTLNEYDNYAGQCGVGYNRYLLLRHVYFGSLGEYQFHGSIEDAVPPYNPNTC</sequence>
<organism evidence="4 5">
    <name type="scientific">Rhipicephalus microplus</name>
    <name type="common">Cattle tick</name>
    <name type="synonym">Boophilus microplus</name>
    <dbReference type="NCBI Taxonomy" id="6941"/>
    <lineage>
        <taxon>Eukaryota</taxon>
        <taxon>Metazoa</taxon>
        <taxon>Ecdysozoa</taxon>
        <taxon>Arthropoda</taxon>
        <taxon>Chelicerata</taxon>
        <taxon>Arachnida</taxon>
        <taxon>Acari</taxon>
        <taxon>Parasitiformes</taxon>
        <taxon>Ixodida</taxon>
        <taxon>Ixodoidea</taxon>
        <taxon>Ixodidae</taxon>
        <taxon>Rhipicephalinae</taxon>
        <taxon>Rhipicephalus</taxon>
        <taxon>Boophilus</taxon>
    </lineage>
</organism>
<dbReference type="Gene3D" id="3.20.20.80">
    <property type="entry name" value="Glycosidases"/>
    <property type="match status" value="1"/>
</dbReference>
<evidence type="ECO:0000259" key="3">
    <source>
        <dbReference type="PROSITE" id="PS51910"/>
    </source>
</evidence>
<name>A0A9J6CYT8_RHIMP</name>
<dbReference type="InterPro" id="IPR050314">
    <property type="entry name" value="Glycosyl_Hydrlase_18"/>
</dbReference>
<dbReference type="EMBL" id="JABSTU010004508">
    <property type="protein sequence ID" value="KAH7958105.1"/>
    <property type="molecule type" value="Genomic_DNA"/>
</dbReference>
<keyword evidence="2" id="KW-0812">Transmembrane</keyword>
<proteinExistence type="predicted"/>
<protein>
    <recommendedName>
        <fullName evidence="3">GH18 domain-containing protein</fullName>
    </recommendedName>
</protein>
<dbReference type="AlphaFoldDB" id="A0A9J6CYT8"/>